<protein>
    <submittedName>
        <fullName evidence="7">TraR/DksA family transcriptional regulator</fullName>
    </submittedName>
</protein>
<dbReference type="RefSeq" id="WP_024767526.1">
    <property type="nucleotide sequence ID" value="NZ_CP049142.1"/>
</dbReference>
<dbReference type="SUPFAM" id="SSF109635">
    <property type="entry name" value="DnaK suppressor protein DksA, alpha-hairpin domain"/>
    <property type="match status" value="1"/>
</dbReference>
<dbReference type="EMBL" id="CP049142">
    <property type="protein sequence ID" value="QIE91525.1"/>
    <property type="molecule type" value="Genomic_DNA"/>
</dbReference>
<keyword evidence="7" id="KW-0614">Plasmid</keyword>
<gene>
    <name evidence="7" type="ORF">G5B91_34915</name>
</gene>
<evidence type="ECO:0000313" key="7">
    <source>
        <dbReference type="EMBL" id="QIE91525.1"/>
    </source>
</evidence>
<feature type="domain" description="DnaK suppressor protein DksA N-terminal" evidence="6">
    <location>
        <begin position="24"/>
        <end position="95"/>
    </location>
</feature>
<dbReference type="SUPFAM" id="SSF57716">
    <property type="entry name" value="Glucocorticoid receptor-like (DNA-binding domain)"/>
    <property type="match status" value="1"/>
</dbReference>
<dbReference type="PROSITE" id="PS51128">
    <property type="entry name" value="ZF_DKSA_2"/>
    <property type="match status" value="1"/>
</dbReference>
<organism evidence="7 8">
    <name type="scientific">Pseudomonas nitroreducens</name>
    <dbReference type="NCBI Taxonomy" id="46680"/>
    <lineage>
        <taxon>Bacteria</taxon>
        <taxon>Pseudomonadati</taxon>
        <taxon>Pseudomonadota</taxon>
        <taxon>Gammaproteobacteria</taxon>
        <taxon>Pseudomonadales</taxon>
        <taxon>Pseudomonadaceae</taxon>
        <taxon>Pseudomonas</taxon>
    </lineage>
</organism>
<dbReference type="InterPro" id="IPR037187">
    <property type="entry name" value="DnaK_N"/>
</dbReference>
<dbReference type="Gene3D" id="1.20.120.910">
    <property type="entry name" value="DksA, coiled-coil domain"/>
    <property type="match status" value="1"/>
</dbReference>
<dbReference type="PANTHER" id="PTHR33823:SF2">
    <property type="entry name" value="RNA POLYMERASE-BINDING TRANSCRIPTION FACTOR DKSA"/>
    <property type="match status" value="1"/>
</dbReference>
<evidence type="ECO:0000256" key="3">
    <source>
        <dbReference type="ARBA" id="ARBA00022833"/>
    </source>
</evidence>
<dbReference type="InterPro" id="IPR048489">
    <property type="entry name" value="DksA_N"/>
</dbReference>
<dbReference type="Pfam" id="PF01258">
    <property type="entry name" value="zf-dskA_traR"/>
    <property type="match status" value="1"/>
</dbReference>
<evidence type="ECO:0000259" key="6">
    <source>
        <dbReference type="Pfam" id="PF21157"/>
    </source>
</evidence>
<accession>A0A6G6J813</accession>
<dbReference type="Pfam" id="PF21157">
    <property type="entry name" value="DksA_N"/>
    <property type="match status" value="1"/>
</dbReference>
<dbReference type="GO" id="GO:0008270">
    <property type="term" value="F:zinc ion binding"/>
    <property type="evidence" value="ECO:0007669"/>
    <property type="project" value="UniProtKB-KW"/>
</dbReference>
<name>A0A6G6J813_PSENT</name>
<feature type="domain" description="Zinc finger DksA/TraR C4-type" evidence="5">
    <location>
        <begin position="99"/>
        <end position="133"/>
    </location>
</feature>
<feature type="zinc finger region" description="dksA C4-type" evidence="4">
    <location>
        <begin position="103"/>
        <end position="127"/>
    </location>
</feature>
<dbReference type="PANTHER" id="PTHR33823">
    <property type="entry name" value="RNA POLYMERASE-BINDING TRANSCRIPTION FACTOR DKSA-RELATED"/>
    <property type="match status" value="1"/>
</dbReference>
<dbReference type="InterPro" id="IPR000962">
    <property type="entry name" value="Znf_DskA_TraR"/>
</dbReference>
<evidence type="ECO:0000313" key="8">
    <source>
        <dbReference type="Proteomes" id="UP000501063"/>
    </source>
</evidence>
<dbReference type="Proteomes" id="UP000501063">
    <property type="component" value="Plasmid pPniHBP1_1"/>
</dbReference>
<evidence type="ECO:0000256" key="4">
    <source>
        <dbReference type="PROSITE-ProRule" id="PRU00510"/>
    </source>
</evidence>
<sequence length="141" mass="15969">MTQVTITQEQLLAMPASDYMSAPQLAFFKALLLNRKAKLQELLSDRAETLRGESDNRLPDIADTASVEEQRSMELRMLQRYQSELKEIGGALERIEEESYGWCEQTGAEISLQRLLVAPTASLCVDAQETLERRAQHQRVA</sequence>
<proteinExistence type="predicted"/>
<keyword evidence="2" id="KW-0863">Zinc-finger</keyword>
<dbReference type="InterPro" id="IPR020458">
    <property type="entry name" value="Znf_DskA_TraR_CS"/>
</dbReference>
<dbReference type="AlphaFoldDB" id="A0A6G6J813"/>
<keyword evidence="1" id="KW-0479">Metal-binding</keyword>
<keyword evidence="3" id="KW-0862">Zinc</keyword>
<evidence type="ECO:0000256" key="2">
    <source>
        <dbReference type="ARBA" id="ARBA00022771"/>
    </source>
</evidence>
<evidence type="ECO:0000256" key="1">
    <source>
        <dbReference type="ARBA" id="ARBA00022723"/>
    </source>
</evidence>
<dbReference type="PROSITE" id="PS01102">
    <property type="entry name" value="ZF_DKSA_1"/>
    <property type="match status" value="1"/>
</dbReference>
<evidence type="ECO:0000259" key="5">
    <source>
        <dbReference type="Pfam" id="PF01258"/>
    </source>
</evidence>
<geneLocation type="plasmid" evidence="8">
    <name>ppnihbp1_1</name>
</geneLocation>
<dbReference type="KEGG" id="pnt:G5B91_34915"/>
<reference evidence="7 8" key="1">
    <citation type="submission" date="2020-02" db="EMBL/GenBank/DDBJ databases">
        <title>Integrative conjugative elements (ICEs) and plasmids drive adaptation of Pseudomonas nitroreducens strain HBP1 to wastewater environment.</title>
        <authorList>
            <person name="Sentchilo V."/>
            <person name="Carraro N."/>
            <person name="Bertelli C."/>
            <person name="van der Meer J.R."/>
        </authorList>
    </citation>
    <scope>NUCLEOTIDE SEQUENCE [LARGE SCALE GENOMIC DNA]</scope>
    <source>
        <strain evidence="7 8">HBP1</strain>
        <plasmid evidence="8">ppnihbp1_1</plasmid>
    </source>
</reference>